<protein>
    <submittedName>
        <fullName evidence="1">Uncharacterized protein</fullName>
    </submittedName>
</protein>
<accession>A0ABU1S7K8</accession>
<reference evidence="1 2" key="1">
    <citation type="submission" date="2023-07" db="EMBL/GenBank/DDBJ databases">
        <title>Sorghum-associated microbial communities from plants grown in Nebraska, USA.</title>
        <authorList>
            <person name="Schachtman D."/>
        </authorList>
    </citation>
    <scope>NUCLEOTIDE SEQUENCE [LARGE SCALE GENOMIC DNA]</scope>
    <source>
        <strain evidence="1 2">BE124</strain>
    </source>
</reference>
<gene>
    <name evidence="1" type="ORF">J2W95_003394</name>
</gene>
<proteinExistence type="predicted"/>
<sequence length="51" mass="6396">MFVGFKDNCNFFEDLRRFIPLFYPNLKNVCFIDWLTQFYYTYSDIFQTINF</sequence>
<evidence type="ECO:0000313" key="1">
    <source>
        <dbReference type="EMBL" id="MDR6846675.1"/>
    </source>
</evidence>
<keyword evidence="2" id="KW-1185">Reference proteome</keyword>
<evidence type="ECO:0000313" key="2">
    <source>
        <dbReference type="Proteomes" id="UP001261871"/>
    </source>
</evidence>
<organism evidence="1 2">
    <name type="scientific">Flavobacterium granuli</name>
    <dbReference type="NCBI Taxonomy" id="280093"/>
    <lineage>
        <taxon>Bacteria</taxon>
        <taxon>Pseudomonadati</taxon>
        <taxon>Bacteroidota</taxon>
        <taxon>Flavobacteriia</taxon>
        <taxon>Flavobacteriales</taxon>
        <taxon>Flavobacteriaceae</taxon>
        <taxon>Flavobacterium</taxon>
    </lineage>
</organism>
<name>A0ABU1S7K8_9FLAO</name>
<comment type="caution">
    <text evidence="1">The sequence shown here is derived from an EMBL/GenBank/DDBJ whole genome shotgun (WGS) entry which is preliminary data.</text>
</comment>
<dbReference type="EMBL" id="JAVDTX010000008">
    <property type="protein sequence ID" value="MDR6846675.1"/>
    <property type="molecule type" value="Genomic_DNA"/>
</dbReference>
<dbReference type="Proteomes" id="UP001261871">
    <property type="component" value="Unassembled WGS sequence"/>
</dbReference>